<evidence type="ECO:0000313" key="1">
    <source>
        <dbReference type="EMBL" id="MFI5678504.1"/>
    </source>
</evidence>
<dbReference type="Gene3D" id="3.40.50.720">
    <property type="entry name" value="NAD(P)-binding Rossmann-like Domain"/>
    <property type="match status" value="1"/>
</dbReference>
<dbReference type="Gene3D" id="3.90.180.10">
    <property type="entry name" value="Medium-chain alcohol dehydrogenases, catalytic domain"/>
    <property type="match status" value="1"/>
</dbReference>
<protein>
    <submittedName>
        <fullName evidence="1">Zinc-binding dehydrogenase</fullName>
    </submittedName>
</protein>
<reference evidence="1 2" key="1">
    <citation type="submission" date="2024-10" db="EMBL/GenBank/DDBJ databases">
        <title>The Natural Products Discovery Center: Release of the First 8490 Sequenced Strains for Exploring Actinobacteria Biosynthetic Diversity.</title>
        <authorList>
            <person name="Kalkreuter E."/>
            <person name="Kautsar S.A."/>
            <person name="Yang D."/>
            <person name="Bader C.D."/>
            <person name="Teijaro C.N."/>
            <person name="Fluegel L."/>
            <person name="Davis C.M."/>
            <person name="Simpson J.R."/>
            <person name="Lauterbach L."/>
            <person name="Steele A.D."/>
            <person name="Gui C."/>
            <person name="Meng S."/>
            <person name="Li G."/>
            <person name="Viehrig K."/>
            <person name="Ye F."/>
            <person name="Su P."/>
            <person name="Kiefer A.F."/>
            <person name="Nichols A."/>
            <person name="Cepeda A.J."/>
            <person name="Yan W."/>
            <person name="Fan B."/>
            <person name="Jiang Y."/>
            <person name="Adhikari A."/>
            <person name="Zheng C.-J."/>
            <person name="Schuster L."/>
            <person name="Cowan T.M."/>
            <person name="Smanski M.J."/>
            <person name="Chevrette M.G."/>
            <person name="De Carvalho L.P.S."/>
            <person name="Shen B."/>
        </authorList>
    </citation>
    <scope>NUCLEOTIDE SEQUENCE [LARGE SCALE GENOMIC DNA]</scope>
    <source>
        <strain evidence="1 2">NPDC051599</strain>
    </source>
</reference>
<keyword evidence="2" id="KW-1185">Reference proteome</keyword>
<organism evidence="1 2">
    <name type="scientific">Streptomyces cellulosae</name>
    <dbReference type="NCBI Taxonomy" id="1968"/>
    <lineage>
        <taxon>Bacteria</taxon>
        <taxon>Bacillati</taxon>
        <taxon>Actinomycetota</taxon>
        <taxon>Actinomycetes</taxon>
        <taxon>Kitasatosporales</taxon>
        <taxon>Streptomycetaceae</taxon>
        <taxon>Streptomyces</taxon>
    </lineage>
</organism>
<name>A0ABW7Y7Z3_STRCE</name>
<dbReference type="EMBL" id="JBITDC010000011">
    <property type="protein sequence ID" value="MFI5678504.1"/>
    <property type="molecule type" value="Genomic_DNA"/>
</dbReference>
<dbReference type="Pfam" id="PF13602">
    <property type="entry name" value="ADH_zinc_N_2"/>
    <property type="match status" value="1"/>
</dbReference>
<sequence length="144" mass="15561">MLDEAPTHTDLLVRPSDLSAWQERQAGRPADGAVRTDPGQVRARAYDIVIDAGGAPALLDAVRPQRAFLTITPFSAPDPATRPEVAYTLIGVGLNREDLVSVAESAARGTAPRQELTVLRFEEAAEAHRRLERGGFRGKLLLVP</sequence>
<comment type="caution">
    <text evidence="1">The sequence shown here is derived from an EMBL/GenBank/DDBJ whole genome shotgun (WGS) entry which is preliminary data.</text>
</comment>
<evidence type="ECO:0000313" key="2">
    <source>
        <dbReference type="Proteomes" id="UP001612415"/>
    </source>
</evidence>
<gene>
    <name evidence="1" type="ORF">ACIA8P_28235</name>
</gene>
<dbReference type="Proteomes" id="UP001612415">
    <property type="component" value="Unassembled WGS sequence"/>
</dbReference>
<dbReference type="RefSeq" id="WP_398659146.1">
    <property type="nucleotide sequence ID" value="NZ_JBITDC010000011.1"/>
</dbReference>
<proteinExistence type="predicted"/>
<accession>A0ABW7Y7Z3</accession>